<dbReference type="EMBL" id="NVYQ01000011">
    <property type="protein sequence ID" value="RGB18975.1"/>
    <property type="molecule type" value="Genomic_DNA"/>
</dbReference>
<dbReference type="RefSeq" id="WP_025459933.1">
    <property type="nucleotide sequence ID" value="NZ_CP020423.2"/>
</dbReference>
<evidence type="ECO:0008006" key="3">
    <source>
        <dbReference type="Google" id="ProtNLM"/>
    </source>
</evidence>
<sequence length="180" mass="20087">MSMTIQGTLTVQVIQGRRGPFKTAKLATSIGTFDVKNPILKQFEPGNYEGNFILNQLKVKTFEWGGGATSYIDAALDWQHLADFAQECGLSAEVEEQSSQASTVDPVSESGAFDPVSENGIEFPEFAETLNQVEQMIENKCSHISFGEYILADREDLKCAVELVREAGYSYNPREKRWYV</sequence>
<organism evidence="1 2">
    <name type="scientific">Neisseria meningitidis</name>
    <dbReference type="NCBI Taxonomy" id="487"/>
    <lineage>
        <taxon>Bacteria</taxon>
        <taxon>Pseudomonadati</taxon>
        <taxon>Pseudomonadota</taxon>
        <taxon>Betaproteobacteria</taxon>
        <taxon>Neisseriales</taxon>
        <taxon>Neisseriaceae</taxon>
        <taxon>Neisseria</taxon>
    </lineage>
</organism>
<dbReference type="Pfam" id="PF11679">
    <property type="entry name" value="DUF3275"/>
    <property type="match status" value="1"/>
</dbReference>
<reference evidence="1 2" key="1">
    <citation type="submission" date="2017-08" db="EMBL/GenBank/DDBJ databases">
        <title>Meningococcal Conjunctivitis and Endemic Carriage at a Military Recruit Training Center.</title>
        <authorList>
            <person name="Bobb A.J."/>
            <person name="Galac M.R."/>
            <person name="Snesrud E."/>
            <person name="Clagett C.D."/>
        </authorList>
    </citation>
    <scope>NUCLEOTIDE SEQUENCE [LARGE SCALE GENOMIC DNA]</scope>
    <source>
        <strain evidence="1 2">MRSN431200</strain>
    </source>
</reference>
<name>A0AB37KCN6_NEIME</name>
<dbReference type="Proteomes" id="UP000260504">
    <property type="component" value="Unassembled WGS sequence"/>
</dbReference>
<evidence type="ECO:0000313" key="2">
    <source>
        <dbReference type="Proteomes" id="UP000260504"/>
    </source>
</evidence>
<protein>
    <recommendedName>
        <fullName evidence="3">DUF3275 family protein</fullName>
    </recommendedName>
</protein>
<dbReference type="AlphaFoldDB" id="A0AB37KCN6"/>
<dbReference type="InterPro" id="IPR021693">
    <property type="entry name" value="DUF3275"/>
</dbReference>
<comment type="caution">
    <text evidence="1">The sequence shown here is derived from an EMBL/GenBank/DDBJ whole genome shotgun (WGS) entry which is preliminary data.</text>
</comment>
<evidence type="ECO:0000313" key="1">
    <source>
        <dbReference type="EMBL" id="RGB18975.1"/>
    </source>
</evidence>
<proteinExistence type="predicted"/>
<accession>A0AB37KCN6</accession>
<gene>
    <name evidence="1" type="ORF">CIJ84_00835</name>
</gene>